<evidence type="ECO:0000313" key="3">
    <source>
        <dbReference type="EMBL" id="VDN20515.1"/>
    </source>
</evidence>
<evidence type="ECO:0000256" key="1">
    <source>
        <dbReference type="SAM" id="SignalP"/>
    </source>
</evidence>
<feature type="domain" description="GOLD" evidence="2">
    <location>
        <begin position="13"/>
        <end position="88"/>
    </location>
</feature>
<evidence type="ECO:0000259" key="2">
    <source>
        <dbReference type="Pfam" id="PF01105"/>
    </source>
</evidence>
<keyword evidence="4" id="KW-1185">Reference proteome</keyword>
<dbReference type="InterPro" id="IPR009038">
    <property type="entry name" value="GOLD_dom"/>
</dbReference>
<evidence type="ECO:0000313" key="4">
    <source>
        <dbReference type="Proteomes" id="UP000281553"/>
    </source>
</evidence>
<dbReference type="InterPro" id="IPR036598">
    <property type="entry name" value="GOLD_dom_sf"/>
</dbReference>
<reference evidence="3 4" key="1">
    <citation type="submission" date="2018-11" db="EMBL/GenBank/DDBJ databases">
        <authorList>
            <consortium name="Pathogen Informatics"/>
        </authorList>
    </citation>
    <scope>NUCLEOTIDE SEQUENCE [LARGE SCALE GENOMIC DNA]</scope>
</reference>
<keyword evidence="1" id="KW-0732">Signal</keyword>
<proteinExistence type="predicted"/>
<protein>
    <recommendedName>
        <fullName evidence="2">GOLD domain-containing protein</fullName>
    </recommendedName>
</protein>
<dbReference type="Proteomes" id="UP000281553">
    <property type="component" value="Unassembled WGS sequence"/>
</dbReference>
<dbReference type="OrthoDB" id="62956at2759"/>
<dbReference type="AlphaFoldDB" id="A0A3P7LTT9"/>
<dbReference type="Pfam" id="PF01105">
    <property type="entry name" value="EMP24_GP25L"/>
    <property type="match status" value="1"/>
</dbReference>
<feature type="chain" id="PRO_5018218516" description="GOLD domain-containing protein" evidence="1">
    <location>
        <begin position="18"/>
        <end position="140"/>
    </location>
</feature>
<sequence length="140" mass="16006">MLSLFVLYFLLLQLCFSNEFSSFTHKIVYFSWETPEDAAKADAAETVAPLTQSAVAVIVRLYSIYGKLRLYMYSKYSLRVTSVTAERRTKEGWGCECAIPTKSFEIIPSIRPCVPYWRCLSLYVDSPGFPDFFVTLFTSS</sequence>
<dbReference type="EMBL" id="UYRU01071002">
    <property type="protein sequence ID" value="VDN20515.1"/>
    <property type="molecule type" value="Genomic_DNA"/>
</dbReference>
<gene>
    <name evidence="3" type="ORF">DILT_LOCUS13638</name>
</gene>
<feature type="signal peptide" evidence="1">
    <location>
        <begin position="1"/>
        <end position="17"/>
    </location>
</feature>
<accession>A0A3P7LTT9</accession>
<organism evidence="3 4">
    <name type="scientific">Dibothriocephalus latus</name>
    <name type="common">Fish tapeworm</name>
    <name type="synonym">Diphyllobothrium latum</name>
    <dbReference type="NCBI Taxonomy" id="60516"/>
    <lineage>
        <taxon>Eukaryota</taxon>
        <taxon>Metazoa</taxon>
        <taxon>Spiralia</taxon>
        <taxon>Lophotrochozoa</taxon>
        <taxon>Platyhelminthes</taxon>
        <taxon>Cestoda</taxon>
        <taxon>Eucestoda</taxon>
        <taxon>Diphyllobothriidea</taxon>
        <taxon>Diphyllobothriidae</taxon>
        <taxon>Dibothriocephalus</taxon>
    </lineage>
</organism>
<name>A0A3P7LTT9_DIBLA</name>
<dbReference type="SUPFAM" id="SSF101576">
    <property type="entry name" value="Supernatant protein factor (SPF), C-terminal domain"/>
    <property type="match status" value="1"/>
</dbReference>